<dbReference type="SMART" id="SM00046">
    <property type="entry name" value="DAGKc"/>
    <property type="match status" value="1"/>
</dbReference>
<name>A0A2P8DJQ7_9ACTN</name>
<evidence type="ECO:0000259" key="3">
    <source>
        <dbReference type="PROSITE" id="PS50146"/>
    </source>
</evidence>
<evidence type="ECO:0000313" key="4">
    <source>
        <dbReference type="EMBL" id="PSK97428.1"/>
    </source>
</evidence>
<accession>A0A2P8DJQ7</accession>
<dbReference type="Proteomes" id="UP000240542">
    <property type="component" value="Unassembled WGS sequence"/>
</dbReference>
<proteinExistence type="inferred from homology"/>
<evidence type="ECO:0000256" key="2">
    <source>
        <dbReference type="ARBA" id="ARBA00005983"/>
    </source>
</evidence>
<protein>
    <submittedName>
        <fullName evidence="4">Diacylglycerol kinase family enzyme</fullName>
    </submittedName>
</protein>
<gene>
    <name evidence="4" type="ORF">CLV63_108148</name>
</gene>
<keyword evidence="4" id="KW-0418">Kinase</keyword>
<dbReference type="Gene3D" id="2.60.200.40">
    <property type="match status" value="1"/>
</dbReference>
<keyword evidence="5" id="KW-1185">Reference proteome</keyword>
<dbReference type="GO" id="GO:0005886">
    <property type="term" value="C:plasma membrane"/>
    <property type="evidence" value="ECO:0007669"/>
    <property type="project" value="TreeGrafter"/>
</dbReference>
<dbReference type="OrthoDB" id="142078at2"/>
<dbReference type="Gene3D" id="3.40.50.10330">
    <property type="entry name" value="Probable inorganic polyphosphate/atp-NAD kinase, domain 1"/>
    <property type="match status" value="1"/>
</dbReference>
<dbReference type="InterPro" id="IPR050187">
    <property type="entry name" value="Lipid_Phosphate_FormReg"/>
</dbReference>
<reference evidence="4 5" key="1">
    <citation type="submission" date="2018-03" db="EMBL/GenBank/DDBJ databases">
        <title>Genomic Encyclopedia of Archaeal and Bacterial Type Strains, Phase II (KMG-II): from individual species to whole genera.</title>
        <authorList>
            <person name="Goeker M."/>
        </authorList>
    </citation>
    <scope>NUCLEOTIDE SEQUENCE [LARGE SCALE GENOMIC DNA]</scope>
    <source>
        <strain evidence="4 5">DSM 45312</strain>
    </source>
</reference>
<evidence type="ECO:0000313" key="5">
    <source>
        <dbReference type="Proteomes" id="UP000240542"/>
    </source>
</evidence>
<keyword evidence="4" id="KW-0808">Transferase</keyword>
<comment type="similarity">
    <text evidence="2">Belongs to the diacylglycerol/lipid kinase family.</text>
</comment>
<dbReference type="GO" id="GO:0004143">
    <property type="term" value="F:ATP-dependent diacylglycerol kinase activity"/>
    <property type="evidence" value="ECO:0007669"/>
    <property type="project" value="TreeGrafter"/>
</dbReference>
<dbReference type="EMBL" id="PYGA01000008">
    <property type="protein sequence ID" value="PSK97428.1"/>
    <property type="molecule type" value="Genomic_DNA"/>
</dbReference>
<comment type="caution">
    <text evidence="4">The sequence shown here is derived from an EMBL/GenBank/DDBJ whole genome shotgun (WGS) entry which is preliminary data.</text>
</comment>
<feature type="domain" description="DAGKc" evidence="3">
    <location>
        <begin position="1"/>
        <end position="135"/>
    </location>
</feature>
<organism evidence="4 5">
    <name type="scientific">Murinocardiopsis flavida</name>
    <dbReference type="NCBI Taxonomy" id="645275"/>
    <lineage>
        <taxon>Bacteria</taxon>
        <taxon>Bacillati</taxon>
        <taxon>Actinomycetota</taxon>
        <taxon>Actinomycetes</taxon>
        <taxon>Streptosporangiales</taxon>
        <taxon>Nocardiopsidaceae</taxon>
        <taxon>Murinocardiopsis</taxon>
    </lineage>
</organism>
<dbReference type="PANTHER" id="PTHR12358">
    <property type="entry name" value="SPHINGOSINE KINASE"/>
    <property type="match status" value="1"/>
</dbReference>
<dbReference type="RefSeq" id="WP_106583311.1">
    <property type="nucleotide sequence ID" value="NZ_PYGA01000008.1"/>
</dbReference>
<evidence type="ECO:0000256" key="1">
    <source>
        <dbReference type="ARBA" id="ARBA00001946"/>
    </source>
</evidence>
<dbReference type="InterPro" id="IPR001206">
    <property type="entry name" value="Diacylglycerol_kinase_cat_dom"/>
</dbReference>
<dbReference type="PROSITE" id="PS50146">
    <property type="entry name" value="DAGK"/>
    <property type="match status" value="1"/>
</dbReference>
<sequence>MRALFITNPQATTTTPRARDVIVRAVASDIPVELAQTEYPGHAEELARRAAVEGYELVVSLGGDGTVNEVVNGLLTAPAELPRPSYAALPGGSANVFIRALGLPADPVEATGAVLEALRSGHQRHVSLGRIESEKDDRYFTFCAGFGWDADVVHEVERQRRRGRRASPALYMGIALKLFFEGNRIRDTSLRVEPAGGSLVNDLSFVVVTNTTPWTYAGAVPVQPTPRSRFELGLDAFALTRISTVRTAELLRQMMSKQGVGPAGRGYVSWHDQEGFEVTARRPRAFQIDGEYLGPRTRVVFHSVPKALRMVC</sequence>
<comment type="cofactor">
    <cofactor evidence="1">
        <name>Mg(2+)</name>
        <dbReference type="ChEBI" id="CHEBI:18420"/>
    </cofactor>
</comment>
<dbReference type="InterPro" id="IPR016064">
    <property type="entry name" value="NAD/diacylglycerol_kinase_sf"/>
</dbReference>
<dbReference type="SUPFAM" id="SSF111331">
    <property type="entry name" value="NAD kinase/diacylglycerol kinase-like"/>
    <property type="match status" value="1"/>
</dbReference>
<dbReference type="PANTHER" id="PTHR12358:SF106">
    <property type="entry name" value="LIPID KINASE YEGS"/>
    <property type="match status" value="1"/>
</dbReference>
<dbReference type="AlphaFoldDB" id="A0A2P8DJQ7"/>
<dbReference type="Pfam" id="PF00781">
    <property type="entry name" value="DAGK_cat"/>
    <property type="match status" value="1"/>
</dbReference>
<dbReference type="InterPro" id="IPR017438">
    <property type="entry name" value="ATP-NAD_kinase_N"/>
</dbReference>